<sequence>MAHDETPLKNQAGMTSTADVEKMLEWQVERLQKLGNRIPDDMKELLGQMMGQGAMVPSTIHFVKFFDAWRAGDYTTSFESLHRYFDYTLQSSQTQNSKTYYQYALLHMAVLHADFGCFSEAVSAMQECISTARENQDMGCLNFALSWLHHLKKAHPGKMKDIESGGGLAGSERDGIAFLKSKAREGRLWSLLSSTLLSEAQLELSIGENVSKALEHILQSSYLNITHDIPSIIPAQMLMQSSVFGRL</sequence>
<feature type="non-terminal residue" evidence="8">
    <location>
        <position position="247"/>
    </location>
</feature>
<comment type="caution">
    <text evidence="8">The sequence shown here is derived from an EMBL/GenBank/DDBJ whole genome shotgun (WGS) entry which is preliminary data.</text>
</comment>
<evidence type="ECO:0000256" key="2">
    <source>
        <dbReference type="ARBA" id="ARBA00016066"/>
    </source>
</evidence>
<evidence type="ECO:0000313" key="9">
    <source>
        <dbReference type="Proteomes" id="UP001357485"/>
    </source>
</evidence>
<feature type="domain" description="Anaphase-promoting complex subunit 5" evidence="7">
    <location>
        <begin position="61"/>
        <end position="154"/>
    </location>
</feature>
<dbReference type="PANTHER" id="PTHR12830">
    <property type="entry name" value="ANAPHASE-PROMOTING COMPLEX SUBUNIT 5"/>
    <property type="match status" value="1"/>
</dbReference>
<name>A0ABR0LMC0_9PEZI</name>
<dbReference type="InterPro" id="IPR037679">
    <property type="entry name" value="Apc5"/>
</dbReference>
<gene>
    <name evidence="8" type="primary">apc5</name>
    <name evidence="8" type="ORF">LTR16_005554</name>
</gene>
<keyword evidence="5" id="KW-0833">Ubl conjugation pathway</keyword>
<comment type="similarity">
    <text evidence="1">Belongs to the APC5 family.</text>
</comment>
<evidence type="ECO:0000256" key="4">
    <source>
        <dbReference type="ARBA" id="ARBA00022776"/>
    </source>
</evidence>
<dbReference type="Proteomes" id="UP001357485">
    <property type="component" value="Unassembled WGS sequence"/>
</dbReference>
<evidence type="ECO:0000256" key="6">
    <source>
        <dbReference type="ARBA" id="ARBA00023306"/>
    </source>
</evidence>
<evidence type="ECO:0000256" key="5">
    <source>
        <dbReference type="ARBA" id="ARBA00022786"/>
    </source>
</evidence>
<accession>A0ABR0LMC0</accession>
<keyword evidence="4" id="KW-0498">Mitosis</keyword>
<keyword evidence="9" id="KW-1185">Reference proteome</keyword>
<keyword evidence="6" id="KW-0131">Cell cycle</keyword>
<dbReference type="InterPro" id="IPR026000">
    <property type="entry name" value="Apc5_dom"/>
</dbReference>
<evidence type="ECO:0000259" key="7">
    <source>
        <dbReference type="Pfam" id="PF12862"/>
    </source>
</evidence>
<dbReference type="PANTHER" id="PTHR12830:SF9">
    <property type="entry name" value="ANAPHASE-PROMOTING COMPLEX SUBUNIT 5"/>
    <property type="match status" value="1"/>
</dbReference>
<keyword evidence="3" id="KW-0132">Cell division</keyword>
<evidence type="ECO:0000256" key="1">
    <source>
        <dbReference type="ARBA" id="ARBA00007450"/>
    </source>
</evidence>
<reference evidence="8 9" key="1">
    <citation type="submission" date="2023-08" db="EMBL/GenBank/DDBJ databases">
        <title>Black Yeasts Isolated from many extreme environments.</title>
        <authorList>
            <person name="Coleine C."/>
            <person name="Stajich J.E."/>
            <person name="Selbmann L."/>
        </authorList>
    </citation>
    <scope>NUCLEOTIDE SEQUENCE [LARGE SCALE GENOMIC DNA]</scope>
    <source>
        <strain evidence="8 9">CCFEE 536</strain>
    </source>
</reference>
<evidence type="ECO:0000256" key="3">
    <source>
        <dbReference type="ARBA" id="ARBA00022618"/>
    </source>
</evidence>
<dbReference type="Pfam" id="PF12862">
    <property type="entry name" value="ANAPC5"/>
    <property type="match status" value="1"/>
</dbReference>
<proteinExistence type="inferred from homology"/>
<evidence type="ECO:0000313" key="8">
    <source>
        <dbReference type="EMBL" id="KAK5200601.1"/>
    </source>
</evidence>
<protein>
    <recommendedName>
        <fullName evidence="2">Anaphase-promoting complex subunit 5</fullName>
    </recommendedName>
</protein>
<dbReference type="EMBL" id="JAVRRA010017321">
    <property type="protein sequence ID" value="KAK5200601.1"/>
    <property type="molecule type" value="Genomic_DNA"/>
</dbReference>
<organism evidence="8 9">
    <name type="scientific">Cryomyces antarcticus</name>
    <dbReference type="NCBI Taxonomy" id="329879"/>
    <lineage>
        <taxon>Eukaryota</taxon>
        <taxon>Fungi</taxon>
        <taxon>Dikarya</taxon>
        <taxon>Ascomycota</taxon>
        <taxon>Pezizomycotina</taxon>
        <taxon>Dothideomycetes</taxon>
        <taxon>Dothideomycetes incertae sedis</taxon>
        <taxon>Cryomyces</taxon>
    </lineage>
</organism>